<gene>
    <name evidence="1" type="ORF">JYE49_04000</name>
</gene>
<dbReference type="EMBL" id="CP068393">
    <property type="protein sequence ID" value="QUC67870.1"/>
    <property type="molecule type" value="Genomic_DNA"/>
</dbReference>
<organism evidence="1 2">
    <name type="scientific">Aristaeella hokkaidonensis</name>
    <dbReference type="NCBI Taxonomy" id="3046382"/>
    <lineage>
        <taxon>Bacteria</taxon>
        <taxon>Bacillati</taxon>
        <taxon>Bacillota</taxon>
        <taxon>Clostridia</taxon>
        <taxon>Eubacteriales</taxon>
        <taxon>Aristaeellaceae</taxon>
        <taxon>Aristaeella</taxon>
    </lineage>
</organism>
<accession>A0AC61MXX5</accession>
<dbReference type="Proteomes" id="UP000682782">
    <property type="component" value="Chromosome"/>
</dbReference>
<reference evidence="1" key="1">
    <citation type="submission" date="2021-01" db="EMBL/GenBank/DDBJ databases">
        <title>Complete genome sequence of Clostridiales bacterium R-7.</title>
        <authorList>
            <person name="Mahoney-Kurpe S.C."/>
            <person name="Palevich N."/>
            <person name="Koike S."/>
            <person name="Moon C.D."/>
            <person name="Attwood G.T."/>
        </authorList>
    </citation>
    <scope>NUCLEOTIDE SEQUENCE</scope>
    <source>
        <strain evidence="1">R-7</strain>
    </source>
</reference>
<name>A0AC61MXX5_9FIRM</name>
<evidence type="ECO:0000313" key="1">
    <source>
        <dbReference type="EMBL" id="QUC67870.1"/>
    </source>
</evidence>
<evidence type="ECO:0000313" key="2">
    <source>
        <dbReference type="Proteomes" id="UP000682782"/>
    </source>
</evidence>
<keyword evidence="2" id="KW-1185">Reference proteome</keyword>
<proteinExistence type="predicted"/>
<sequence>MSDNEMNNMEEDVIVFEDEDGNEYNYTVVDYMFYNGEEYALLVEASDEEPEDGQQECIICKIVAEQDEDGEETESFELIEDETLGQKLVEIFNTKMAEDGEEEE</sequence>
<protein>
    <submittedName>
        <fullName evidence="1">DUF1292 domain-containing protein</fullName>
    </submittedName>
</protein>